<organism evidence="2 3">
    <name type="scientific">Bdellovibrio reynosensis</name>
    <dbReference type="NCBI Taxonomy" id="2835041"/>
    <lineage>
        <taxon>Bacteria</taxon>
        <taxon>Pseudomonadati</taxon>
        <taxon>Bdellovibrionota</taxon>
        <taxon>Bdellovibrionia</taxon>
        <taxon>Bdellovibrionales</taxon>
        <taxon>Pseudobdellovibrionaceae</taxon>
        <taxon>Bdellovibrio</taxon>
    </lineage>
</organism>
<gene>
    <name evidence="2" type="ORF">MNR06_02135</name>
</gene>
<dbReference type="Gene3D" id="2.60.40.10">
    <property type="entry name" value="Immunoglobulins"/>
    <property type="match status" value="1"/>
</dbReference>
<dbReference type="RefSeq" id="WP_243538356.1">
    <property type="nucleotide sequence ID" value="NZ_CP093442.1"/>
</dbReference>
<evidence type="ECO:0000313" key="2">
    <source>
        <dbReference type="EMBL" id="UOF01752.1"/>
    </source>
</evidence>
<dbReference type="InterPro" id="IPR013783">
    <property type="entry name" value="Ig-like_fold"/>
</dbReference>
<feature type="signal peptide" evidence="1">
    <location>
        <begin position="1"/>
        <end position="19"/>
    </location>
</feature>
<name>A0ABY4CA10_9BACT</name>
<dbReference type="Proteomes" id="UP000830116">
    <property type="component" value="Chromosome"/>
</dbReference>
<evidence type="ECO:0000313" key="3">
    <source>
        <dbReference type="Proteomes" id="UP000830116"/>
    </source>
</evidence>
<evidence type="ECO:0000256" key="1">
    <source>
        <dbReference type="SAM" id="SignalP"/>
    </source>
</evidence>
<keyword evidence="3" id="KW-1185">Reference proteome</keyword>
<dbReference type="EMBL" id="CP093442">
    <property type="protein sequence ID" value="UOF01752.1"/>
    <property type="molecule type" value="Genomic_DNA"/>
</dbReference>
<keyword evidence="1" id="KW-0732">Signal</keyword>
<reference evidence="2" key="1">
    <citation type="submission" date="2022-03" db="EMBL/GenBank/DDBJ databases">
        <title>Genome Identification and Characterization of new species Bdellovibrio reynosense LBG001 sp. nov. from a Mexico soil sample.</title>
        <authorList>
            <person name="Camilli A."/>
            <person name="Ajao Y."/>
            <person name="Guo X."/>
        </authorList>
    </citation>
    <scope>NUCLEOTIDE SEQUENCE</scope>
    <source>
        <strain evidence="2">LBG001</strain>
    </source>
</reference>
<proteinExistence type="predicted"/>
<feature type="chain" id="PRO_5046053683" evidence="1">
    <location>
        <begin position="20"/>
        <end position="133"/>
    </location>
</feature>
<protein>
    <submittedName>
        <fullName evidence="2">Uncharacterized protein</fullName>
    </submittedName>
</protein>
<accession>A0ABY4CA10</accession>
<sequence>MKLLISIFLVIALNSLAQAKPAVQLSINPEQISAKADKFYYYNFGHVAVNFRERADIYLRNTGDENLEVKGIYILGSAYWAWSNCPNRLGPNQVCRTTVEFRPWHDGYFAGRLRFAFPVDNIYVDLYGWGRRR</sequence>